<name>A0ABS8IB70_9NOSO</name>
<dbReference type="Proteomes" id="UP001199525">
    <property type="component" value="Unassembled WGS sequence"/>
</dbReference>
<accession>A0ABS8IB70</accession>
<comment type="caution">
    <text evidence="1">The sequence shown here is derived from an EMBL/GenBank/DDBJ whole genome shotgun (WGS) entry which is preliminary data.</text>
</comment>
<gene>
    <name evidence="1" type="ORF">LC586_18285</name>
</gene>
<reference evidence="1 2" key="1">
    <citation type="journal article" date="2021" name="Microorganisms">
        <title>Genome Evolution of Filamentous Cyanobacterium Nostoc Species: From Facultative Symbiosis to Free Living.</title>
        <authorList>
            <person name="Huo D."/>
            <person name="Li H."/>
            <person name="Cai F."/>
            <person name="Guo X."/>
            <person name="Qiao Z."/>
            <person name="Wang W."/>
            <person name="Yu G."/>
            <person name="Li R."/>
        </authorList>
    </citation>
    <scope>NUCLEOTIDE SEQUENCE [LARGE SCALE GENOMIC DNA]</scope>
    <source>
        <strain evidence="1 2">CHAB 5714</strain>
    </source>
</reference>
<keyword evidence="2" id="KW-1185">Reference proteome</keyword>
<evidence type="ECO:0000313" key="2">
    <source>
        <dbReference type="Proteomes" id="UP001199525"/>
    </source>
</evidence>
<dbReference type="EMBL" id="JAIVFQ010000026">
    <property type="protein sequence ID" value="MCC5601099.1"/>
    <property type="molecule type" value="Genomic_DNA"/>
</dbReference>
<evidence type="ECO:0000313" key="1">
    <source>
        <dbReference type="EMBL" id="MCC5601099.1"/>
    </source>
</evidence>
<proteinExistence type="predicted"/>
<protein>
    <submittedName>
        <fullName evidence="1">Uncharacterized protein</fullName>
    </submittedName>
</protein>
<organism evidence="1 2">
    <name type="scientific">Nostoc favosum CHAB5714</name>
    <dbReference type="NCBI Taxonomy" id="2780399"/>
    <lineage>
        <taxon>Bacteria</taxon>
        <taxon>Bacillati</taxon>
        <taxon>Cyanobacteriota</taxon>
        <taxon>Cyanophyceae</taxon>
        <taxon>Nostocales</taxon>
        <taxon>Nostocaceae</taxon>
        <taxon>Nostoc</taxon>
        <taxon>Nostoc favosum</taxon>
    </lineage>
</organism>
<sequence>MKITRASIYTKLNFLVALIIAKKNAEDDLRELLENSTSEPTLLTVTPDNIRRLRELINNSEDED</sequence>
<dbReference type="RefSeq" id="WP_229486150.1">
    <property type="nucleotide sequence ID" value="NZ_JAIVFQ010000026.1"/>
</dbReference>